<organism evidence="7 8">
    <name type="scientific">Planoprotostelium fungivorum</name>
    <dbReference type="NCBI Taxonomy" id="1890364"/>
    <lineage>
        <taxon>Eukaryota</taxon>
        <taxon>Amoebozoa</taxon>
        <taxon>Evosea</taxon>
        <taxon>Variosea</taxon>
        <taxon>Cavosteliida</taxon>
        <taxon>Cavosteliaceae</taxon>
        <taxon>Planoprotostelium</taxon>
    </lineage>
</organism>
<dbReference type="InterPro" id="IPR001537">
    <property type="entry name" value="SpoU_MeTrfase"/>
</dbReference>
<dbReference type="SUPFAM" id="SSF52540">
    <property type="entry name" value="P-loop containing nucleoside triphosphate hydrolases"/>
    <property type="match status" value="1"/>
</dbReference>
<proteinExistence type="predicted"/>
<protein>
    <submittedName>
        <fullName evidence="7">Uncharacterized protein</fullName>
    </submittedName>
</protein>
<evidence type="ECO:0000256" key="2">
    <source>
        <dbReference type="ARBA" id="ARBA00022679"/>
    </source>
</evidence>
<dbReference type="PANTHER" id="PTHR12029">
    <property type="entry name" value="RNA METHYLTRANSFERASE"/>
    <property type="match status" value="1"/>
</dbReference>
<keyword evidence="3" id="KW-0175">Coiled coil</keyword>
<sequence length="2370" mass="273560">MDFLERINHVSQQLDATALILRDRRAFETMCDVLVDTILSSNNINVDSALQWTNASLQEITTSPQPIEGTARPTLLLKLGQRLTQTIKRDEDMQEGRRFWDLSLCLLGVNRFNDRESEMDAHKLISRLFVQSIESAGLQLYSIVSDAIMKCFEEMSKEVTQPTFSLDGIVQLSEHIINGAPSSPSKEEMEDKLYPHVLTLLRKSEHTKSAMRLVAALVNMDSHPDEILKERLRSLWQVITEMNGILDSNRESFGLCCQFFHHFFNLRNGNVPSIPPVDNRNKGKKKKAETIKLVTDVPLFDLRMEEVYWKMIITGLSVSSDEAITRKRAAFLLKKTIDYTYSHDKRGNMTRYFHWSQEHSEHLSKLWSTFFLIYDTFDDIKLHLVKPIWSQLEYVQSNSVDRSTTVQDSDDKLDMSWVDILYLRALKAESPTIKKWIFITLLQNDSKFRYRSEFLLGTALESLSTPLIYKGLVGAKMSDYVTDFFLDHVNHLSSSQKIDFVEAIVYHLKDNTVCRSLVIAILSFMSKMEQTPVLKGESMKAFSQLVQNKVYIMYHTYRTKSYGYVLTILRNLTDTQRVDFDDMTSLLRYLPVSECEEKHGRTTFSQWLDRFEENQGQEWLISNIQTMIKNYVEPTLEATGPTSYDLSQSVSQSKVIVRLHRYIRDEKTRRELLEPIVDIASRLYSNAYMQKTLPERVLALITSAINEGADVESWREIVRPLCPEFSSYVQSAIQAVQSVRKFDENHAGIYMSVLQSCLSIYNGVEPSLQKLVEYLSEKLPQWSQNLTLNSPDFSTELWKMSWMIMLSTISHSFTSTDQLISLIPTVMNLQLAKISTAREDAREVAWHILIKRFSIVKWECVTSLVTSLLKNDTVSKECDVGGWLDVCMEEISNGTGEYLIPLFETTCLFLGAYVSVTSDVDRCLDAISRLTVVGWNAVREKTFRELSLICSLISCIMQPAILNDPRLHPDNPDAPVKLFMNQVMEEAETTFSIANSLSFYCRNSWMNVEHLNIAKKYIPELYKMVCFSPNRKLMRQSKKEEDMVLEYEVVVFHYTSYVKKNVPHSDHYVRVAMMTLFIDLVKRESAKFHQNPQDQEAKEISDYVSRVMCDMMEWEYSGEAFRAWSPLHRSKICLWQFLSLLCLHIKHMTSTAADEWNNKAWHSLLGYNHKSVRQYMDYSMIYFEQYHTRRTHLERLMRQINERSDILHSALTISAYLICSKNRVDEDSLYLMKMISIHCLSNHATIRKMAQYAFVYRHWTDHKLAASDELMEQYKELHFYITTNEECLKQLEDPRTVFLSDVQDVPSRSTTSGECFFDVDLLLYKFSKEDAYPLQDAISPDLFEELVQDETLSSNYEREEEKHKLIEPDAADPEFNHHSEEFQKKITPWSELEYEDNMFREEIVKNKDRQQLIIVATFVDKIPNLAGLSRTSEIFNVHSLVVPSRKVESDKLFQEISVTSEKWVPIEEVTEEDLARYLREKREEGWSLIGVEQTSNSVDLTRFEFPKKCLLLLGKEKEGIPVEFIQMLDQCVEIPQLGLVRSLNVHSQHKGYPASSDLQDDINVEEDVGIEKDAWVLIRAGVGFGFRIWAGSLQQIHKQAQKVWAESRGRYEAKRQKRAKQTQQSTTENHNMTPSAHTLVVQMAAFIGIVTLTTGLLVLLRYFFSQPTTQSDIAVASTELACSQTLSSQILGYNCQILSHISQIHSYGSLAHCHISLIHCYSSLMHCRSSRILIHSSSSQIHSRSSQIHSSSCQILKSSSQILCLNSQIHSYNCRILRHISQILSHISQTLIHSRTSQIHIHRNQILSSSSQTHSQLLRQNSQSSIDLSCLWNSIPNGLNNPITPKLYINSISRSGTARLSENKCTPLPKLLPVLRLITKDETQVPKTIVTVGYTQSGKSSMCNFLCNNLEGRDSFKVGNGFESCTTEVKSREIEWNQTVIKGDNNEIREAMKGYHDFHSKKKQMKDFEHLTKEEMLDVVREREGLSLVETKHKMKIIDTAGAGDSEDRDAEHMLDLYKMLVDCKSISCIVLVFKYPTLLDDKCKKNLQFYRSVFSQMFHQNVVMVITGYQLDRRWQRNNTANGITPEGVVKHLELQMEKILGIRVPTYTIDSRATPEDEEDYKAAMRLRRTLFERCCNIPGSNVETARFPKPNKWMAIDQAKIKNLQAKRTGISSGLQMACSDIADISKQADELAAKKEDLDARKMRNTAELSDIDNDREIITKEVRYKENDGWFYDQVDFDERPVYPITKKEWSGGLVEYDVETPTQLKGRVSSNWFSSLDCTVTLYTKSNIKHQRRIKDIREDQEHLSAETANVLSQFDKTTSGNKESEEKLSLLRRQYKDLSAEMEKLKVNRLSIREIQERLSSTQ</sequence>
<dbReference type="STRING" id="1890364.A0A2P6N8J5"/>
<dbReference type="OrthoDB" id="241340at2759"/>
<dbReference type="Proteomes" id="UP000241769">
    <property type="component" value="Unassembled WGS sequence"/>
</dbReference>
<evidence type="ECO:0000256" key="1">
    <source>
        <dbReference type="ARBA" id="ARBA00022603"/>
    </source>
</evidence>
<dbReference type="Gene3D" id="3.40.1280.10">
    <property type="match status" value="1"/>
</dbReference>
<reference evidence="7 8" key="1">
    <citation type="journal article" date="2018" name="Genome Biol. Evol.">
        <title>Multiple Roots of Fruiting Body Formation in Amoebozoa.</title>
        <authorList>
            <person name="Hillmann F."/>
            <person name="Forbes G."/>
            <person name="Novohradska S."/>
            <person name="Ferling I."/>
            <person name="Riege K."/>
            <person name="Groth M."/>
            <person name="Westermann M."/>
            <person name="Marz M."/>
            <person name="Spaller T."/>
            <person name="Winckler T."/>
            <person name="Schaap P."/>
            <person name="Glockner G."/>
        </authorList>
    </citation>
    <scope>NUCLEOTIDE SEQUENCE [LARGE SCALE GENOMIC DNA]</scope>
    <source>
        <strain evidence="7 8">Jena</strain>
    </source>
</reference>
<keyword evidence="2" id="KW-0808">Transferase</keyword>
<feature type="region of interest" description="Disordered" evidence="4">
    <location>
        <begin position="1608"/>
        <end position="1633"/>
    </location>
</feature>
<dbReference type="GO" id="GO:0030488">
    <property type="term" value="P:tRNA methylation"/>
    <property type="evidence" value="ECO:0007669"/>
    <property type="project" value="InterPro"/>
</dbReference>
<dbReference type="CDD" id="cd18091">
    <property type="entry name" value="SpoU-like_TRM3-like"/>
    <property type="match status" value="1"/>
</dbReference>
<dbReference type="InParanoid" id="A0A2P6N8J5"/>
<dbReference type="Gene3D" id="3.40.50.300">
    <property type="entry name" value="P-loop containing nucleotide triphosphate hydrolases"/>
    <property type="match status" value="1"/>
</dbReference>
<dbReference type="InterPro" id="IPR045330">
    <property type="entry name" value="TRM3/TARBP1"/>
</dbReference>
<evidence type="ECO:0000259" key="6">
    <source>
        <dbReference type="Pfam" id="PF25050"/>
    </source>
</evidence>
<name>A0A2P6N8J5_9EUKA</name>
<keyword evidence="8" id="KW-1185">Reference proteome</keyword>
<dbReference type="InterPro" id="IPR056921">
    <property type="entry name" value="TARBP1_dom"/>
</dbReference>
<dbReference type="GO" id="GO:0016423">
    <property type="term" value="F:tRNA (guanine) methyltransferase activity"/>
    <property type="evidence" value="ECO:0007669"/>
    <property type="project" value="InterPro"/>
</dbReference>
<feature type="domain" description="tRNA/rRNA methyltransferase SpoU type" evidence="5">
    <location>
        <begin position="1412"/>
        <end position="1546"/>
    </location>
</feature>
<dbReference type="Pfam" id="PF25050">
    <property type="entry name" value="TARBP1"/>
    <property type="match status" value="1"/>
</dbReference>
<feature type="coiled-coil region" evidence="3">
    <location>
        <begin position="2328"/>
        <end position="2355"/>
    </location>
</feature>
<evidence type="ECO:0000256" key="3">
    <source>
        <dbReference type="SAM" id="Coils"/>
    </source>
</evidence>
<evidence type="ECO:0000256" key="4">
    <source>
        <dbReference type="SAM" id="MobiDB-lite"/>
    </source>
</evidence>
<dbReference type="FunCoup" id="A0A2P6N8J5">
    <property type="interactions" value="73"/>
</dbReference>
<gene>
    <name evidence="7" type="ORF">PROFUN_12740</name>
</gene>
<accession>A0A2P6N8J5</accession>
<dbReference type="PANTHER" id="PTHR12029:SF11">
    <property type="entry name" value="METHYLTRANSFERASE TARBP1-RELATED"/>
    <property type="match status" value="1"/>
</dbReference>
<evidence type="ECO:0000313" key="7">
    <source>
        <dbReference type="EMBL" id="PRP80273.1"/>
    </source>
</evidence>
<evidence type="ECO:0000313" key="8">
    <source>
        <dbReference type="Proteomes" id="UP000241769"/>
    </source>
</evidence>
<dbReference type="InterPro" id="IPR027417">
    <property type="entry name" value="P-loop_NTPase"/>
</dbReference>
<dbReference type="Pfam" id="PF00588">
    <property type="entry name" value="SpoU_methylase"/>
    <property type="match status" value="1"/>
</dbReference>
<comment type="caution">
    <text evidence="7">The sequence shown here is derived from an EMBL/GenBank/DDBJ whole genome shotgun (WGS) entry which is preliminary data.</text>
</comment>
<evidence type="ECO:0000259" key="5">
    <source>
        <dbReference type="Pfam" id="PF00588"/>
    </source>
</evidence>
<feature type="domain" description="TARBP1" evidence="6">
    <location>
        <begin position="306"/>
        <end position="406"/>
    </location>
</feature>
<dbReference type="GO" id="GO:0003723">
    <property type="term" value="F:RNA binding"/>
    <property type="evidence" value="ECO:0007669"/>
    <property type="project" value="InterPro"/>
</dbReference>
<dbReference type="EMBL" id="MDYQ01000155">
    <property type="protein sequence ID" value="PRP80273.1"/>
    <property type="molecule type" value="Genomic_DNA"/>
</dbReference>
<keyword evidence="1" id="KW-0489">Methyltransferase</keyword>
<dbReference type="InterPro" id="IPR029028">
    <property type="entry name" value="Alpha/beta_knot_MTases"/>
</dbReference>
<dbReference type="InterPro" id="IPR044748">
    <property type="entry name" value="Trm3/TARBP1_C"/>
</dbReference>
<dbReference type="SUPFAM" id="SSF75217">
    <property type="entry name" value="alpha/beta knot"/>
    <property type="match status" value="1"/>
</dbReference>
<dbReference type="InterPro" id="IPR029026">
    <property type="entry name" value="tRNA_m1G_MTases_N"/>
</dbReference>